<evidence type="ECO:0000313" key="2">
    <source>
        <dbReference type="EMBL" id="AFZ61431.1"/>
    </source>
</evidence>
<dbReference type="InterPro" id="IPR024385">
    <property type="entry name" value="DUF3854"/>
</dbReference>
<dbReference type="PANTHER" id="PTHR34985">
    <property type="entry name" value="SLR0554 PROTEIN"/>
    <property type="match status" value="1"/>
</dbReference>
<dbReference type="Proteomes" id="UP000010474">
    <property type="component" value="Plasmid pANACY.06"/>
</dbReference>
<keyword evidence="3" id="KW-1185">Reference proteome</keyword>
<organism evidence="2 3">
    <name type="scientific">Anabaena cylindrica (strain ATCC 27899 / PCC 7122)</name>
    <dbReference type="NCBI Taxonomy" id="272123"/>
    <lineage>
        <taxon>Bacteria</taxon>
        <taxon>Bacillati</taxon>
        <taxon>Cyanobacteriota</taxon>
        <taxon>Cyanophyceae</taxon>
        <taxon>Nostocales</taxon>
        <taxon>Nostocaceae</taxon>
        <taxon>Anabaena</taxon>
    </lineage>
</organism>
<dbReference type="InterPro" id="IPR027417">
    <property type="entry name" value="P-loop_NTPase"/>
</dbReference>
<accession>K9ZQH8</accession>
<dbReference type="RefSeq" id="WP_015217871.1">
    <property type="nucleotide sequence ID" value="NC_019775.1"/>
</dbReference>
<dbReference type="Pfam" id="PF12965">
    <property type="entry name" value="DUF3854"/>
    <property type="match status" value="1"/>
</dbReference>
<name>K9ZQH8_ANACC</name>
<evidence type="ECO:0000313" key="3">
    <source>
        <dbReference type="Proteomes" id="UP000010474"/>
    </source>
</evidence>
<gene>
    <name evidence="2" type="ordered locus">Anacy_6162</name>
</gene>
<protein>
    <recommendedName>
        <fullName evidence="1">DUF3854 domain-containing protein</fullName>
    </recommendedName>
</protein>
<sequence>MILSTSSLFNSELIKKLWQVLFSCSLVSAFRKTNRLKARIKRARRHQELLPIAKPEQVKSEQVKPEQTKPDHIDSQHWEELVISSGVDSELAALNVISLSGNLAYDYLLYSDKLDRLNTGRLSSYWMNRYGHLNLGGWWCNGINLVDGSDSLWGCFKPNKPRTDKDGKTIKYEQPPETIPECFFLKVSSNIWELIAAKAGVSLPENYQDVVEKPLIFWNWVIENNVAVMLTEGVKKTLAGLTAGYVCIGFSGVTLVCRQPKDSEGNKIGKPHLIPQLIPFLGSKRKVIFAFDSDNKRRTIRNVNLQIDKVGKLLQYRSCSVNVASWEHQLGKGLDDILVNCGVGKVDEIYRNCKKFHEWKTAQLKQLTYPPDVELDRKYLLVEDEKGNRKPDFKLSSDWVLLWLKAHKGAGKTSYINHIVSPLVYSGERKVLLVTHRVALGKAICDDLGLQYIDERSEEGHKRHLGLCIDSLLKLNPEDWKGCYLILDEIQQLKWHVLNSKTCRKKRVAILKQFKKLLNIIHQSGGKIIIADADLRDDGIDFIVNQIDDEVKTFGILNNYVRDDKDKWKVYNYADKNPARLVSDLLKKLEAGEKIMLCTSGQKARSTWGTQVIEAHVKKLLPDVKILRIDSLTVGEPGHPAYGALNHFKESIEGYQIVVCSPTIETGVSLDFDYFDCVFGIFQGVQACDSVRQHLSRYRKAVPRYLYISPTGINSNKIGNGATSVKALLAGEYKKDKANVQLLVEMGFEESLEGSFENIYLTHWAICGALINDGFNKYRFQILEDLKAEGHEIINLKKDEEEEYSILPVKETRQETYDTHLEKIEVAADIDDDKLEELDKKATLTQEERYQKDKANLAKTYQIPVDAELARKNDEGWYTEIKRHYLINNFDSSLPRQDKNYINYAQKNGDGHRAIWDDNQKLMASKIASLVNICRIKEVLAANGLHEYHPLAVEAGNAVRKNMGDLKLFICDFHDPKEAQPSNMFILRRLVGLIGYKLPQLGQITVEVQKEGKTAKKRVRVHGLAAPDFEVTVYTDKKGNQQEKLALDANGAAIPIPDGREAVFTAWQAKEALEIAKEQEILAQFKIPSELSHVMSKDIQSQDYSGTRRWFEDALVVAINSNDYWEAVKVVEKLEASIARADNFGFLTEDKAIHNRALQDILQNVIGANFESIKALQIAQSKWHEGHRQLLKFDNTVATEESEKHLVEPKPKQSRNSERILIRDIHQEDAEFSVKFQFVQHLINSKNLDDAKEVIEGYGIKLREHIKLWAKALEDVLLRDAALDMLASC</sequence>
<dbReference type="InterPro" id="IPR049996">
    <property type="entry name" value="Slr7037-like"/>
</dbReference>
<feature type="domain" description="DUF3854" evidence="1">
    <location>
        <begin position="217"/>
        <end position="342"/>
    </location>
</feature>
<evidence type="ECO:0000259" key="1">
    <source>
        <dbReference type="Pfam" id="PF12965"/>
    </source>
</evidence>
<dbReference type="KEGG" id="acy:Anacy_6162"/>
<dbReference type="HOGENOM" id="CLU_004699_0_0_3"/>
<proteinExistence type="predicted"/>
<keyword evidence="2" id="KW-0614">Plasmid</keyword>
<geneLocation type="plasmid" evidence="2 3">
    <name>pANACY.06</name>
</geneLocation>
<dbReference type="EMBL" id="CP003665">
    <property type="protein sequence ID" value="AFZ61431.1"/>
    <property type="molecule type" value="Genomic_DNA"/>
</dbReference>
<dbReference type="PANTHER" id="PTHR34985:SF1">
    <property type="entry name" value="SLR0554 PROTEIN"/>
    <property type="match status" value="1"/>
</dbReference>
<dbReference type="SUPFAM" id="SSF52540">
    <property type="entry name" value="P-loop containing nucleoside triphosphate hydrolases"/>
    <property type="match status" value="1"/>
</dbReference>
<dbReference type="PATRIC" id="fig|272123.3.peg.6701"/>
<reference evidence="3" key="1">
    <citation type="journal article" date="2013" name="Proc. Natl. Acad. Sci. U.S.A.">
        <title>Improving the coverage of the cyanobacterial phylum using diversity-driven genome sequencing.</title>
        <authorList>
            <person name="Shih P.M."/>
            <person name="Wu D."/>
            <person name="Latifi A."/>
            <person name="Axen S.D."/>
            <person name="Fewer D.P."/>
            <person name="Talla E."/>
            <person name="Calteau A."/>
            <person name="Cai F."/>
            <person name="Tandeau de Marsac N."/>
            <person name="Rippka R."/>
            <person name="Herdman M."/>
            <person name="Sivonen K."/>
            <person name="Coursin T."/>
            <person name="Laurent T."/>
            <person name="Goodwin L."/>
            <person name="Nolan M."/>
            <person name="Davenport K.W."/>
            <person name="Han C.S."/>
            <person name="Rubin E.M."/>
            <person name="Eisen J.A."/>
            <person name="Woyke T."/>
            <person name="Gugger M."/>
            <person name="Kerfeld C.A."/>
        </authorList>
    </citation>
    <scope>NUCLEOTIDE SEQUENCE [LARGE SCALE GENOMIC DNA]</scope>
    <source>
        <strain evidence="3">ATCC 27899 / PCC 7122</strain>
    </source>
</reference>
<dbReference type="NCBIfam" id="NF042913">
    <property type="entry name" value="CyRepA1"/>
    <property type="match status" value="1"/>
</dbReference>